<dbReference type="GO" id="GO:0003677">
    <property type="term" value="F:DNA binding"/>
    <property type="evidence" value="ECO:0007669"/>
    <property type="project" value="UniProtKB-KW"/>
</dbReference>
<dbReference type="InParanoid" id="B1L4I5"/>
<dbReference type="PhylomeDB" id="B1L4I5"/>
<dbReference type="EnsemblBacteria" id="ACB07364">
    <property type="protein sequence ID" value="ACB07364"/>
    <property type="gene ID" value="Kcr_0611"/>
</dbReference>
<dbReference type="InterPro" id="IPR051399">
    <property type="entry name" value="RNA-guided_DNA_endo/Transpos"/>
</dbReference>
<protein>
    <submittedName>
        <fullName evidence="3">Transposase, IS605 OrfB family</fullName>
    </submittedName>
</protein>
<dbReference type="NCBIfam" id="TIGR01766">
    <property type="entry name" value="IS200/IS605 family accessory protein TnpB-like domain"/>
    <property type="match status" value="1"/>
</dbReference>
<dbReference type="Pfam" id="PF07282">
    <property type="entry name" value="Cas12f1-like_TNB"/>
    <property type="match status" value="1"/>
</dbReference>
<evidence type="ECO:0000313" key="4">
    <source>
        <dbReference type="Proteomes" id="UP000001686"/>
    </source>
</evidence>
<keyword evidence="1" id="KW-0238">DNA-binding</keyword>
<organism evidence="3 4">
    <name type="scientific">Korarchaeum cryptofilum (strain OPF8)</name>
    <dbReference type="NCBI Taxonomy" id="374847"/>
    <lineage>
        <taxon>Archaea</taxon>
        <taxon>Thermoproteota</taxon>
        <taxon>Candidatus Korarchaeia</taxon>
        <taxon>Candidatus Korarchaeales</taxon>
        <taxon>Candidatus Korarchaeaceae</taxon>
        <taxon>Candidatus Korarchaeum</taxon>
    </lineage>
</organism>
<dbReference type="Proteomes" id="UP000001686">
    <property type="component" value="Chromosome"/>
</dbReference>
<name>B1L4I5_KORCO</name>
<evidence type="ECO:0000313" key="3">
    <source>
        <dbReference type="EMBL" id="ACB07364.1"/>
    </source>
</evidence>
<dbReference type="PANTHER" id="PTHR30405:SF23">
    <property type="entry name" value="TRANSPOSASE-RELATED"/>
    <property type="match status" value="1"/>
</dbReference>
<dbReference type="InterPro" id="IPR010095">
    <property type="entry name" value="Cas12f1-like_TNB"/>
</dbReference>
<proteinExistence type="predicted"/>
<dbReference type="KEGG" id="kcr:Kcr_0611"/>
<evidence type="ECO:0000259" key="2">
    <source>
        <dbReference type="Pfam" id="PF07282"/>
    </source>
</evidence>
<gene>
    <name evidence="3" type="ordered locus">Kcr_0611</name>
</gene>
<feature type="domain" description="Cas12f1-like TNB" evidence="2">
    <location>
        <begin position="289"/>
        <end position="353"/>
    </location>
</feature>
<dbReference type="PANTHER" id="PTHR30405">
    <property type="entry name" value="TRANSPOSASE"/>
    <property type="match status" value="1"/>
</dbReference>
<sequence length="382" mass="45299">MYTLLVEVYLGVPFGYEPNAELKKLLEDFRDMVNFCIDYAYKRRITSYAKLRGGVYEEWKRRWDYSTHYCHSACKIALAMLKKHRKNKKEGKPEARKLFMQLDPQLYRFYGDKIRISVRPRQFLFIYLRFGEYQRKFIDAWREGKLKTGEITVNEDKIIIPFKREVDLQNPSDWIAIDINESNVTAVSSNPHVLRIEHELRTVHTTYFIIRRRIQKLARYKPKTAERLLRKYSDREKNKTKDICHKISKLIVEFSKEYGFGILMEDLKGIRKRIKRGRRMNRRLHSWNFRRLQFYIEYKAKLNGLPVEYVNPRGTSSLCPVCGGRLAPNGHRLLKCPRCGYENDRDLIAGINMLRMRGAPLPLKAINEDSNRAIRDGTGSKC</sequence>
<dbReference type="HOGENOM" id="CLU_032903_3_4_2"/>
<dbReference type="EMBL" id="CP000968">
    <property type="protein sequence ID" value="ACB07364.1"/>
    <property type="molecule type" value="Genomic_DNA"/>
</dbReference>
<accession>B1L4I5</accession>
<keyword evidence="4" id="KW-1185">Reference proteome</keyword>
<evidence type="ECO:0000256" key="1">
    <source>
        <dbReference type="ARBA" id="ARBA00023125"/>
    </source>
</evidence>
<dbReference type="SUPFAM" id="SSF75712">
    <property type="entry name" value="Rad50 coiled-coil Zn hook"/>
    <property type="match status" value="1"/>
</dbReference>
<dbReference type="STRING" id="374847.Kcr_0611"/>
<dbReference type="eggNOG" id="arCOG00679">
    <property type="taxonomic scope" value="Archaea"/>
</dbReference>
<reference evidence="3 4" key="1">
    <citation type="journal article" date="2008" name="Proc. Natl. Acad. Sci. U.S.A.">
        <title>A korarchaeal genome reveals new insights into the evolution of the Archaea.</title>
        <authorList>
            <person name="Elkins J.G."/>
            <person name="Podar M."/>
            <person name="Graham D.E."/>
            <person name="Makarova K.S."/>
            <person name="Wolf Y."/>
            <person name="Randau L."/>
            <person name="Hedlund B.P."/>
            <person name="Brochier-Armanet C."/>
            <person name="Kunin V."/>
            <person name="Anderson I."/>
            <person name="Lapidus A."/>
            <person name="Goltsman E."/>
            <person name="Barry K."/>
            <person name="Koonin E.V."/>
            <person name="Hugenholtz P."/>
            <person name="Kyrpides N."/>
            <person name="Wanner G."/>
            <person name="Richardson P."/>
            <person name="Keller M."/>
            <person name="Stetter K.O."/>
        </authorList>
    </citation>
    <scope>NUCLEOTIDE SEQUENCE [LARGE SCALE GENOMIC DNA]</scope>
    <source>
        <strain evidence="4">OPF8</strain>
    </source>
</reference>
<dbReference type="AlphaFoldDB" id="B1L4I5"/>
<dbReference type="NCBIfam" id="NF040570">
    <property type="entry name" value="guided_TnpB"/>
    <property type="match status" value="1"/>
</dbReference>